<name>A0A845R0H7_9CLOT</name>
<feature type="transmembrane region" description="Helical" evidence="8">
    <location>
        <begin position="320"/>
        <end position="342"/>
    </location>
</feature>
<feature type="transmembrane region" description="Helical" evidence="8">
    <location>
        <begin position="348"/>
        <end position="369"/>
    </location>
</feature>
<dbReference type="Proteomes" id="UP000467132">
    <property type="component" value="Unassembled WGS sequence"/>
</dbReference>
<gene>
    <name evidence="9" type="ORF">D3Z33_12810</name>
</gene>
<evidence type="ECO:0000256" key="5">
    <source>
        <dbReference type="ARBA" id="ARBA00022692"/>
    </source>
</evidence>
<feature type="transmembrane region" description="Helical" evidence="8">
    <location>
        <begin position="136"/>
        <end position="157"/>
    </location>
</feature>
<dbReference type="PROSITE" id="PS01116">
    <property type="entry name" value="XANTH_URACIL_PERMASE"/>
    <property type="match status" value="1"/>
</dbReference>
<keyword evidence="7 8" id="KW-0472">Membrane</keyword>
<dbReference type="AlphaFoldDB" id="A0A845R0H7"/>
<protein>
    <submittedName>
        <fullName evidence="9">Purine permease</fullName>
    </submittedName>
</protein>
<dbReference type="InterPro" id="IPR006043">
    <property type="entry name" value="NCS2"/>
</dbReference>
<evidence type="ECO:0000256" key="4">
    <source>
        <dbReference type="ARBA" id="ARBA00022475"/>
    </source>
</evidence>
<comment type="caution">
    <text evidence="9">The sequence shown here is derived from an EMBL/GenBank/DDBJ whole genome shotgun (WGS) entry which is preliminary data.</text>
</comment>
<proteinExistence type="inferred from homology"/>
<sequence>MENNTTEINIIYGINDKPKLSKSIPLAFQHILAMFASNITVPLLLSNALGLNSKETTFLIQCALFMAGISTFIQISRKGKIGSGLPIVMGTSNAFIATVLAIGTQFGIEAVLGASLIGGLFEIFIALNLDRLKKIFTPLVSGIVVLSIGMTLIPVGIKQAAGGSGDIGSFKNLFISTTVLITIIIFNQFGSKFTKSSSVLIGLVVGYILSIFMNLIDFSPVLEASWVSFPRPLAYKWVFEPSAIVAMVFMYIATSIETIGDISALTSASEGRDATPEELKGGVLADGVASAIASFFNAFPNTSYTQNIGVVNLTGVFSRYVVKIGAIILLILALLPKFAAIISIMPEAVLGGGTIAMFSMVMVSGLTLLKNIRFTSRNLLIIAISIGIGVGLNLVPEVTSQFSTNIQLFLTSGVVPASIIAIVLNIVLPKDEIKGEV</sequence>
<dbReference type="GO" id="GO:0042907">
    <property type="term" value="F:xanthine transmembrane transporter activity"/>
    <property type="evidence" value="ECO:0007669"/>
    <property type="project" value="TreeGrafter"/>
</dbReference>
<comment type="subcellular location">
    <subcellularLocation>
        <location evidence="1">Cell membrane</location>
        <topology evidence="1">Multi-pass membrane protein</topology>
    </subcellularLocation>
</comment>
<feature type="transmembrane region" description="Helical" evidence="8">
    <location>
        <begin position="110"/>
        <end position="129"/>
    </location>
</feature>
<dbReference type="RefSeq" id="WP_160198200.1">
    <property type="nucleotide sequence ID" value="NZ_QXXA01000014.1"/>
</dbReference>
<dbReference type="PANTHER" id="PTHR42810:SF2">
    <property type="entry name" value="PURINE PERMEASE C1399.01C-RELATED"/>
    <property type="match status" value="1"/>
</dbReference>
<evidence type="ECO:0000313" key="9">
    <source>
        <dbReference type="EMBL" id="NBI07734.1"/>
    </source>
</evidence>
<evidence type="ECO:0000256" key="6">
    <source>
        <dbReference type="ARBA" id="ARBA00022989"/>
    </source>
</evidence>
<accession>A0A845R0H7</accession>
<keyword evidence="10" id="KW-1185">Reference proteome</keyword>
<dbReference type="NCBIfam" id="TIGR03173">
    <property type="entry name" value="pbuX"/>
    <property type="match status" value="1"/>
</dbReference>
<feature type="transmembrane region" description="Helical" evidence="8">
    <location>
        <begin position="234"/>
        <end position="253"/>
    </location>
</feature>
<keyword evidence="4" id="KW-1003">Cell membrane</keyword>
<dbReference type="Pfam" id="PF00860">
    <property type="entry name" value="Xan_ur_permease"/>
    <property type="match status" value="1"/>
</dbReference>
<dbReference type="EMBL" id="QXXA01000014">
    <property type="protein sequence ID" value="NBI07734.1"/>
    <property type="molecule type" value="Genomic_DNA"/>
</dbReference>
<organism evidence="9 10">
    <name type="scientific">Senegalia massiliensis</name>
    <dbReference type="NCBI Taxonomy" id="1720316"/>
    <lineage>
        <taxon>Bacteria</taxon>
        <taxon>Bacillati</taxon>
        <taxon>Bacillota</taxon>
        <taxon>Clostridia</taxon>
        <taxon>Eubacteriales</taxon>
        <taxon>Clostridiaceae</taxon>
        <taxon>Senegalia</taxon>
    </lineage>
</organism>
<keyword evidence="6 8" id="KW-1133">Transmembrane helix</keyword>
<dbReference type="OrthoDB" id="9805749at2"/>
<keyword evidence="3" id="KW-0813">Transport</keyword>
<evidence type="ECO:0000313" key="10">
    <source>
        <dbReference type="Proteomes" id="UP000467132"/>
    </source>
</evidence>
<dbReference type="NCBIfam" id="TIGR00801">
    <property type="entry name" value="ncs2"/>
    <property type="match status" value="1"/>
</dbReference>
<dbReference type="NCBIfam" id="NF037981">
    <property type="entry name" value="NCS2_1"/>
    <property type="match status" value="1"/>
</dbReference>
<feature type="transmembrane region" description="Helical" evidence="8">
    <location>
        <begin position="87"/>
        <end position="104"/>
    </location>
</feature>
<dbReference type="PANTHER" id="PTHR42810">
    <property type="entry name" value="PURINE PERMEASE C1399.01C-RELATED"/>
    <property type="match status" value="1"/>
</dbReference>
<keyword evidence="5 8" id="KW-0812">Transmembrane</keyword>
<feature type="transmembrane region" description="Helical" evidence="8">
    <location>
        <begin position="199"/>
        <end position="222"/>
    </location>
</feature>
<dbReference type="GO" id="GO:0005886">
    <property type="term" value="C:plasma membrane"/>
    <property type="evidence" value="ECO:0007669"/>
    <property type="project" value="UniProtKB-SubCell"/>
</dbReference>
<comment type="similarity">
    <text evidence="2">Belongs to the nucleobase:cation symporter-2 (NCS2) (TC 2.A.40) family.</text>
</comment>
<feature type="transmembrane region" description="Helical" evidence="8">
    <location>
        <begin position="57"/>
        <end position="75"/>
    </location>
</feature>
<dbReference type="InterPro" id="IPR017588">
    <property type="entry name" value="UacT-like"/>
</dbReference>
<evidence type="ECO:0000256" key="7">
    <source>
        <dbReference type="ARBA" id="ARBA00023136"/>
    </source>
</evidence>
<evidence type="ECO:0000256" key="2">
    <source>
        <dbReference type="ARBA" id="ARBA00008821"/>
    </source>
</evidence>
<reference evidence="9 10" key="1">
    <citation type="submission" date="2018-08" db="EMBL/GenBank/DDBJ databases">
        <title>Murine metabolic-syndrome-specific gut microbial biobank.</title>
        <authorList>
            <person name="Liu C."/>
        </authorList>
    </citation>
    <scope>NUCLEOTIDE SEQUENCE [LARGE SCALE GENOMIC DNA]</scope>
    <source>
        <strain evidence="9 10">583</strain>
    </source>
</reference>
<evidence type="ECO:0000256" key="3">
    <source>
        <dbReference type="ARBA" id="ARBA00022448"/>
    </source>
</evidence>
<feature type="transmembrane region" description="Helical" evidence="8">
    <location>
        <begin position="169"/>
        <end position="187"/>
    </location>
</feature>
<feature type="transmembrane region" description="Helical" evidence="8">
    <location>
        <begin position="408"/>
        <end position="428"/>
    </location>
</feature>
<feature type="transmembrane region" description="Helical" evidence="8">
    <location>
        <begin position="26"/>
        <end position="45"/>
    </location>
</feature>
<dbReference type="InterPro" id="IPR006042">
    <property type="entry name" value="Xan_ur_permease"/>
</dbReference>
<feature type="transmembrane region" description="Helical" evidence="8">
    <location>
        <begin position="378"/>
        <end position="396"/>
    </location>
</feature>
<evidence type="ECO:0000256" key="1">
    <source>
        <dbReference type="ARBA" id="ARBA00004651"/>
    </source>
</evidence>
<evidence type="ECO:0000256" key="8">
    <source>
        <dbReference type="SAM" id="Phobius"/>
    </source>
</evidence>